<dbReference type="CDD" id="cd08422">
    <property type="entry name" value="PBP2_CrgA_like"/>
    <property type="match status" value="1"/>
</dbReference>
<dbReference type="STRING" id="1293891.TMES_11175"/>
<dbReference type="InterPro" id="IPR000847">
    <property type="entry name" value="LysR_HTH_N"/>
</dbReference>
<feature type="domain" description="HTH lysR-type" evidence="5">
    <location>
        <begin position="1"/>
        <end position="59"/>
    </location>
</feature>
<dbReference type="FunFam" id="1.10.10.10:FF:000001">
    <property type="entry name" value="LysR family transcriptional regulator"/>
    <property type="match status" value="1"/>
</dbReference>
<dbReference type="Pfam" id="PF03466">
    <property type="entry name" value="LysR_substrate"/>
    <property type="match status" value="1"/>
</dbReference>
<name>A0A1Y2L2I6_9PROT</name>
<dbReference type="PANTHER" id="PTHR30537">
    <property type="entry name" value="HTH-TYPE TRANSCRIPTIONAL REGULATOR"/>
    <property type="match status" value="1"/>
</dbReference>
<proteinExistence type="inferred from homology"/>
<protein>
    <recommendedName>
        <fullName evidence="5">HTH lysR-type domain-containing protein</fullName>
    </recommendedName>
</protein>
<dbReference type="GO" id="GO:0003700">
    <property type="term" value="F:DNA-binding transcription factor activity"/>
    <property type="evidence" value="ECO:0007669"/>
    <property type="project" value="InterPro"/>
</dbReference>
<dbReference type="Pfam" id="PF00126">
    <property type="entry name" value="HTH_1"/>
    <property type="match status" value="1"/>
</dbReference>
<evidence type="ECO:0000256" key="3">
    <source>
        <dbReference type="ARBA" id="ARBA00023125"/>
    </source>
</evidence>
<dbReference type="SUPFAM" id="SSF53850">
    <property type="entry name" value="Periplasmic binding protein-like II"/>
    <property type="match status" value="1"/>
</dbReference>
<evidence type="ECO:0000313" key="7">
    <source>
        <dbReference type="Proteomes" id="UP000193391"/>
    </source>
</evidence>
<comment type="caution">
    <text evidence="6">The sequence shown here is derived from an EMBL/GenBank/DDBJ whole genome shotgun (WGS) entry which is preliminary data.</text>
</comment>
<organism evidence="6 7">
    <name type="scientific">Thalassospira mesophila</name>
    <dbReference type="NCBI Taxonomy" id="1293891"/>
    <lineage>
        <taxon>Bacteria</taxon>
        <taxon>Pseudomonadati</taxon>
        <taxon>Pseudomonadota</taxon>
        <taxon>Alphaproteobacteria</taxon>
        <taxon>Rhodospirillales</taxon>
        <taxon>Thalassospiraceae</taxon>
        <taxon>Thalassospira</taxon>
    </lineage>
</organism>
<comment type="similarity">
    <text evidence="1">Belongs to the LysR transcriptional regulatory family.</text>
</comment>
<evidence type="ECO:0000256" key="4">
    <source>
        <dbReference type="ARBA" id="ARBA00023163"/>
    </source>
</evidence>
<dbReference type="RefSeq" id="WP_085582487.1">
    <property type="nucleotide sequence ID" value="NZ_JFKA01000004.1"/>
</dbReference>
<dbReference type="AlphaFoldDB" id="A0A1Y2L2I6"/>
<dbReference type="InterPro" id="IPR058163">
    <property type="entry name" value="LysR-type_TF_proteobact-type"/>
</dbReference>
<evidence type="ECO:0000313" key="6">
    <source>
        <dbReference type="EMBL" id="OSQ38400.1"/>
    </source>
</evidence>
<dbReference type="SUPFAM" id="SSF46785">
    <property type="entry name" value="Winged helix' DNA-binding domain"/>
    <property type="match status" value="1"/>
</dbReference>
<dbReference type="OrthoDB" id="9812435at2"/>
<dbReference type="PROSITE" id="PS50931">
    <property type="entry name" value="HTH_LYSR"/>
    <property type="match status" value="1"/>
</dbReference>
<keyword evidence="2" id="KW-0805">Transcription regulation</keyword>
<reference evidence="6 7" key="1">
    <citation type="submission" date="2014-03" db="EMBL/GenBank/DDBJ databases">
        <title>The draft genome sequence of Thalassospira mesophila JCM 18969.</title>
        <authorList>
            <person name="Lai Q."/>
            <person name="Shao Z."/>
        </authorList>
    </citation>
    <scope>NUCLEOTIDE SEQUENCE [LARGE SCALE GENOMIC DNA]</scope>
    <source>
        <strain evidence="6 7">JCM 18969</strain>
    </source>
</reference>
<dbReference type="Proteomes" id="UP000193391">
    <property type="component" value="Unassembled WGS sequence"/>
</dbReference>
<evidence type="ECO:0000259" key="5">
    <source>
        <dbReference type="PROSITE" id="PS50931"/>
    </source>
</evidence>
<gene>
    <name evidence="6" type="ORF">TMES_11175</name>
</gene>
<dbReference type="InterPro" id="IPR036388">
    <property type="entry name" value="WH-like_DNA-bd_sf"/>
</dbReference>
<evidence type="ECO:0000256" key="1">
    <source>
        <dbReference type="ARBA" id="ARBA00009437"/>
    </source>
</evidence>
<accession>A0A1Y2L2I6</accession>
<dbReference type="GO" id="GO:0003677">
    <property type="term" value="F:DNA binding"/>
    <property type="evidence" value="ECO:0007669"/>
    <property type="project" value="UniProtKB-KW"/>
</dbReference>
<sequence>MDRLRGLECFRKIAERGSFAAAARDLNMSPGAITKQINALEDMLGVQLIARTTRRLSLTEAGETYLSRIAAILDDMDDANETVRDLGHGPRGCVRIAAPTSFGVLKLAPVIGRLLNAHPDLSVDLVLDDRFSDIIDEGFDIALRVSETLADSSLMARRICSYSRVLVASPAYLAKNGPVSTPHDLLAHDCIIFSSAQRTGLWHFTNPVDGDELAVEVSGRYRVNSSLAMRDVLVEGSGITLTPRLVVEDLIARGDLVCLLAEYLPRSLNLFALSAPHRHKLRKIRTVTDFLANELRMENRDHAPNN</sequence>
<dbReference type="InterPro" id="IPR005119">
    <property type="entry name" value="LysR_subst-bd"/>
</dbReference>
<dbReference type="InterPro" id="IPR036390">
    <property type="entry name" value="WH_DNA-bd_sf"/>
</dbReference>
<dbReference type="PRINTS" id="PR00039">
    <property type="entry name" value="HTHLYSR"/>
</dbReference>
<keyword evidence="7" id="KW-1185">Reference proteome</keyword>
<evidence type="ECO:0000256" key="2">
    <source>
        <dbReference type="ARBA" id="ARBA00023015"/>
    </source>
</evidence>
<dbReference type="Gene3D" id="3.40.190.290">
    <property type="match status" value="1"/>
</dbReference>
<dbReference type="PANTHER" id="PTHR30537:SF5">
    <property type="entry name" value="HTH-TYPE TRANSCRIPTIONAL ACTIVATOR TTDR-RELATED"/>
    <property type="match status" value="1"/>
</dbReference>
<keyword evidence="3" id="KW-0238">DNA-binding</keyword>
<dbReference type="Gene3D" id="1.10.10.10">
    <property type="entry name" value="Winged helix-like DNA-binding domain superfamily/Winged helix DNA-binding domain"/>
    <property type="match status" value="1"/>
</dbReference>
<dbReference type="EMBL" id="JFKA01000004">
    <property type="protein sequence ID" value="OSQ38400.1"/>
    <property type="molecule type" value="Genomic_DNA"/>
</dbReference>
<keyword evidence="4" id="KW-0804">Transcription</keyword>